<evidence type="ECO:0000259" key="4">
    <source>
        <dbReference type="Pfam" id="PF20789"/>
    </source>
</evidence>
<dbReference type="EMBL" id="CAACYD010000005">
    <property type="protein sequence ID" value="VFA81633.1"/>
    <property type="molecule type" value="Genomic_DNA"/>
</dbReference>
<feature type="domain" description="Acyl-CoA thioesterase-like C-terminal" evidence="4">
    <location>
        <begin position="123"/>
        <end position="259"/>
    </location>
</feature>
<evidence type="ECO:0000256" key="2">
    <source>
        <dbReference type="ARBA" id="ARBA00022801"/>
    </source>
</evidence>
<evidence type="ECO:0000256" key="1">
    <source>
        <dbReference type="ARBA" id="ARBA00006538"/>
    </source>
</evidence>
<evidence type="ECO:0000259" key="3">
    <source>
        <dbReference type="Pfam" id="PF13622"/>
    </source>
</evidence>
<dbReference type="InterPro" id="IPR049450">
    <property type="entry name" value="ACOT8-like_C"/>
</dbReference>
<dbReference type="PANTHER" id="PTHR11066:SF34">
    <property type="entry name" value="ACYL-COENZYME A THIOESTERASE 8"/>
    <property type="match status" value="1"/>
</dbReference>
<reference evidence="5 6" key="1">
    <citation type="submission" date="2019-02" db="EMBL/GenBank/DDBJ databases">
        <authorList>
            <consortium name="Pathogen Informatics"/>
        </authorList>
    </citation>
    <scope>NUCLEOTIDE SEQUENCE [LARGE SCALE GENOMIC DNA]</scope>
    <source>
        <strain evidence="5 6">3012STDY6756503</strain>
    </source>
</reference>
<dbReference type="InterPro" id="IPR003703">
    <property type="entry name" value="Acyl_CoA_thio"/>
</dbReference>
<proteinExistence type="inferred from homology"/>
<name>A0ABD7UYE1_9ACTN</name>
<dbReference type="SUPFAM" id="SSF54637">
    <property type="entry name" value="Thioesterase/thiol ester dehydrase-isomerase"/>
    <property type="match status" value="2"/>
</dbReference>
<sequence length="262" mass="27716">MPTLAEVVSGFDPHAEFVVPGEWTQGRTAYGGLTAALAVVAAQHTAGDPLPPLKSAHFLLSAPVVDTATFTARRLREGRSASSVAVETVSGGQVAAHASLIFARPRPSAIEHDHIGAPTVPAPDECPPFADADAPLRPAFVDNVEMVRAGGTVPLANDGPPRFLAWVRHRGAEGVDPTIALVALADAMPPATTAAFTEWAPVSTMNWTIHVCTDELPKPTDWMLLESSSTFTRDGYSHQAMTLWDSDLRPILQGSQTVALFA</sequence>
<organism evidence="5 6">
    <name type="scientific">Gordonia paraffinivorans</name>
    <dbReference type="NCBI Taxonomy" id="175628"/>
    <lineage>
        <taxon>Bacteria</taxon>
        <taxon>Bacillati</taxon>
        <taxon>Actinomycetota</taxon>
        <taxon>Actinomycetes</taxon>
        <taxon>Mycobacteriales</taxon>
        <taxon>Gordoniaceae</taxon>
        <taxon>Gordonia</taxon>
    </lineage>
</organism>
<dbReference type="GO" id="GO:0047617">
    <property type="term" value="F:fatty acyl-CoA hydrolase activity"/>
    <property type="evidence" value="ECO:0007669"/>
    <property type="project" value="UniProtKB-ARBA"/>
</dbReference>
<dbReference type="Pfam" id="PF13622">
    <property type="entry name" value="4HBT_3"/>
    <property type="match status" value="1"/>
</dbReference>
<dbReference type="InterPro" id="IPR029069">
    <property type="entry name" value="HotDog_dom_sf"/>
</dbReference>
<dbReference type="Pfam" id="PF20789">
    <property type="entry name" value="4HBT_3C"/>
    <property type="match status" value="1"/>
</dbReference>
<gene>
    <name evidence="5" type="ORF">NCTC8139_00634</name>
</gene>
<dbReference type="PANTHER" id="PTHR11066">
    <property type="entry name" value="ACYL-COA THIOESTERASE"/>
    <property type="match status" value="1"/>
</dbReference>
<dbReference type="Gene3D" id="2.40.160.210">
    <property type="entry name" value="Acyl-CoA thioesterase, double hotdog domain"/>
    <property type="match status" value="1"/>
</dbReference>
<dbReference type="GeneID" id="60748680"/>
<protein>
    <submittedName>
        <fullName evidence="5">Acyl-CoA thioesterase II</fullName>
    </submittedName>
</protein>
<comment type="caution">
    <text evidence="5">The sequence shown here is derived from an EMBL/GenBank/DDBJ whole genome shotgun (WGS) entry which is preliminary data.</text>
</comment>
<feature type="domain" description="Acyl-CoA thioesterase-like N-terminal HotDog" evidence="3">
    <location>
        <begin position="20"/>
        <end position="102"/>
    </location>
</feature>
<accession>A0ABD7UYE1</accession>
<dbReference type="Proteomes" id="UP000360750">
    <property type="component" value="Unassembled WGS sequence"/>
</dbReference>
<dbReference type="AlphaFoldDB" id="A0ABD7UYE1"/>
<dbReference type="InterPro" id="IPR042171">
    <property type="entry name" value="Acyl-CoA_hotdog"/>
</dbReference>
<comment type="similarity">
    <text evidence="1">Belongs to the C/M/P thioester hydrolase family.</text>
</comment>
<dbReference type="GO" id="GO:0006631">
    <property type="term" value="P:fatty acid metabolic process"/>
    <property type="evidence" value="ECO:0007669"/>
    <property type="project" value="UniProtKB-KW"/>
</dbReference>
<evidence type="ECO:0000313" key="6">
    <source>
        <dbReference type="Proteomes" id="UP000360750"/>
    </source>
</evidence>
<dbReference type="InterPro" id="IPR049449">
    <property type="entry name" value="TesB_ACOT8-like_N"/>
</dbReference>
<keyword evidence="2" id="KW-0378">Hydrolase</keyword>
<evidence type="ECO:0000313" key="5">
    <source>
        <dbReference type="EMBL" id="VFA81633.1"/>
    </source>
</evidence>
<dbReference type="RefSeq" id="WP_131733444.1">
    <property type="nucleotide sequence ID" value="NZ_CAACYD010000005.1"/>
</dbReference>